<evidence type="ECO:0000313" key="1">
    <source>
        <dbReference type="EMBL" id="TQC76444.1"/>
    </source>
</evidence>
<reference evidence="1 2" key="1">
    <citation type="submission" date="2019-06" db="EMBL/GenBank/DDBJ databases">
        <title>Pantoea dispersa Assembly.</title>
        <authorList>
            <person name="Wang J."/>
        </authorList>
    </citation>
    <scope>NUCLEOTIDE SEQUENCE [LARGE SCALE GENOMIC DNA]</scope>
    <source>
        <strain evidence="2">bio</strain>
    </source>
</reference>
<keyword evidence="2" id="KW-1185">Reference proteome</keyword>
<proteinExistence type="predicted"/>
<comment type="caution">
    <text evidence="1">The sequence shown here is derived from an EMBL/GenBank/DDBJ whole genome shotgun (WGS) entry which is preliminary data.</text>
</comment>
<dbReference type="RefSeq" id="WP_071813640.1">
    <property type="nucleotide sequence ID" value="NZ_VICF01000001.1"/>
</dbReference>
<evidence type="ECO:0000313" key="2">
    <source>
        <dbReference type="Proteomes" id="UP000319715"/>
    </source>
</evidence>
<organism evidence="1 2">
    <name type="scientific">Pantoea dispersa</name>
    <dbReference type="NCBI Taxonomy" id="59814"/>
    <lineage>
        <taxon>Bacteria</taxon>
        <taxon>Pseudomonadati</taxon>
        <taxon>Pseudomonadota</taxon>
        <taxon>Gammaproteobacteria</taxon>
        <taxon>Enterobacterales</taxon>
        <taxon>Erwiniaceae</taxon>
        <taxon>Pantoea</taxon>
    </lineage>
</organism>
<dbReference type="EMBL" id="VICF01000001">
    <property type="protein sequence ID" value="TQC76444.1"/>
    <property type="molecule type" value="Genomic_DNA"/>
</dbReference>
<gene>
    <name evidence="1" type="ORF">FK492_00075</name>
</gene>
<sequence length="84" mass="10143">MTTVTHEKVKSTKIALYRTRLRVLHQENFSVLFFYKPPHRAAMLLAFCRSTPTEMSEKNFSFFQFLLFQDCRKFFSGDCFRRDF</sequence>
<dbReference type="Proteomes" id="UP000319715">
    <property type="component" value="Unassembled WGS sequence"/>
</dbReference>
<name>A0ABY3A472_9GAMM</name>
<accession>A0ABY3A472</accession>
<protein>
    <submittedName>
        <fullName evidence="1">Uncharacterized protein</fullName>
    </submittedName>
</protein>